<gene>
    <name evidence="1" type="ORF">VNO77_33941</name>
</gene>
<comment type="caution">
    <text evidence="1">The sequence shown here is derived from an EMBL/GenBank/DDBJ whole genome shotgun (WGS) entry which is preliminary data.</text>
</comment>
<evidence type="ECO:0000313" key="1">
    <source>
        <dbReference type="EMBL" id="KAK7315395.1"/>
    </source>
</evidence>
<dbReference type="Proteomes" id="UP001367508">
    <property type="component" value="Unassembled WGS sequence"/>
</dbReference>
<name>A0AAN9PWU1_CANGL</name>
<proteinExistence type="predicted"/>
<evidence type="ECO:0000313" key="2">
    <source>
        <dbReference type="Proteomes" id="UP001367508"/>
    </source>
</evidence>
<keyword evidence="2" id="KW-1185">Reference proteome</keyword>
<dbReference type="SUPFAM" id="SSF52058">
    <property type="entry name" value="L domain-like"/>
    <property type="match status" value="1"/>
</dbReference>
<dbReference type="Gene3D" id="3.80.10.10">
    <property type="entry name" value="Ribonuclease Inhibitor"/>
    <property type="match status" value="1"/>
</dbReference>
<organism evidence="1 2">
    <name type="scientific">Canavalia gladiata</name>
    <name type="common">Sword bean</name>
    <name type="synonym">Dolichos gladiatus</name>
    <dbReference type="NCBI Taxonomy" id="3824"/>
    <lineage>
        <taxon>Eukaryota</taxon>
        <taxon>Viridiplantae</taxon>
        <taxon>Streptophyta</taxon>
        <taxon>Embryophyta</taxon>
        <taxon>Tracheophyta</taxon>
        <taxon>Spermatophyta</taxon>
        <taxon>Magnoliopsida</taxon>
        <taxon>eudicotyledons</taxon>
        <taxon>Gunneridae</taxon>
        <taxon>Pentapetalae</taxon>
        <taxon>rosids</taxon>
        <taxon>fabids</taxon>
        <taxon>Fabales</taxon>
        <taxon>Fabaceae</taxon>
        <taxon>Papilionoideae</taxon>
        <taxon>50 kb inversion clade</taxon>
        <taxon>NPAAA clade</taxon>
        <taxon>indigoferoid/millettioid clade</taxon>
        <taxon>Phaseoleae</taxon>
        <taxon>Canavalia</taxon>
    </lineage>
</organism>
<protein>
    <submittedName>
        <fullName evidence="1">Uncharacterized protein</fullName>
    </submittedName>
</protein>
<dbReference type="InterPro" id="IPR032675">
    <property type="entry name" value="LRR_dom_sf"/>
</dbReference>
<accession>A0AAN9PWU1</accession>
<reference evidence="1 2" key="1">
    <citation type="submission" date="2024-01" db="EMBL/GenBank/DDBJ databases">
        <title>The genomes of 5 underutilized Papilionoideae crops provide insights into root nodulation and disease resistanc.</title>
        <authorList>
            <person name="Jiang F."/>
        </authorList>
    </citation>
    <scope>NUCLEOTIDE SEQUENCE [LARGE SCALE GENOMIC DNA]</scope>
    <source>
        <strain evidence="1">LVBAO_FW01</strain>
        <tissue evidence="1">Leaves</tissue>
    </source>
</reference>
<dbReference type="AlphaFoldDB" id="A0AAN9PWU1"/>
<sequence>MHELHELIAGAYTTLLLPKQDEGVAPVSSMVFENTIHLGLSDCNISDEFLRIGLPLFANVNELYLSWNDFTILPACIKECRFLKTIYLDDCYNLREIRGVPPNLVVFSAKNCRFLIVNIFRVGRSKVTLNLEIPSLHNDAANGEDFKFNTAAEHRLLDYVKSLGIVDGTNDIGKISLFTLTPLVYSELDQTVMNNPEEALGESSKDPVLLTTIDKLFKNQIELSQDDVEIEASILCFS</sequence>
<dbReference type="EMBL" id="JAYMYQ010000008">
    <property type="protein sequence ID" value="KAK7315395.1"/>
    <property type="molecule type" value="Genomic_DNA"/>
</dbReference>